<keyword evidence="1" id="KW-1133">Transmembrane helix</keyword>
<name>A0AAW3IX22_VIBPH</name>
<evidence type="ECO:0000256" key="1">
    <source>
        <dbReference type="SAM" id="Phobius"/>
    </source>
</evidence>
<comment type="caution">
    <text evidence="2">The sequence shown here is derived from an EMBL/GenBank/DDBJ whole genome shotgun (WGS) entry which is preliminary data.</text>
</comment>
<dbReference type="EMBL" id="LIRS01000053">
    <property type="protein sequence ID" value="KOY36925.1"/>
    <property type="molecule type" value="Genomic_DNA"/>
</dbReference>
<keyword evidence="1" id="KW-0472">Membrane</keyword>
<sequence>MKTSTRRKMYSSLIIENHQREPECVFEEQFDVVSYILAGAIVIAEDEYNFYADDSVAPNVASEAVKHLTNQRHYSPTCPQMPLVLRAIRIYRKNTVPALRGYQTLCTDSASKKRPIDSKSVNEYRFRPLASLLATISRSSFYALLLLALAMIAIKECIL</sequence>
<proteinExistence type="predicted"/>
<accession>A0AAW3IX22</accession>
<evidence type="ECO:0000313" key="2">
    <source>
        <dbReference type="EMBL" id="KOY36925.1"/>
    </source>
</evidence>
<dbReference type="Proteomes" id="UP000037697">
    <property type="component" value="Unassembled WGS sequence"/>
</dbReference>
<gene>
    <name evidence="2" type="ORF">ACX05_07100</name>
</gene>
<protein>
    <submittedName>
        <fullName evidence="2">Uncharacterized protein</fullName>
    </submittedName>
</protein>
<feature type="transmembrane region" description="Helical" evidence="1">
    <location>
        <begin position="129"/>
        <end position="154"/>
    </location>
</feature>
<keyword evidence="1" id="KW-0812">Transmembrane</keyword>
<reference evidence="2 3" key="1">
    <citation type="submission" date="2015-07" db="EMBL/GenBank/DDBJ databases">
        <title>Foodborne Vibrio parahaemolyticus Isolates.</title>
        <authorList>
            <person name="Ronholm J."/>
            <person name="Petronella N."/>
            <person name="Kenwell R."/>
            <person name="Banerjee S."/>
        </authorList>
    </citation>
    <scope>NUCLEOTIDE SEQUENCE [LARGE SCALE GENOMIC DNA]</scope>
    <source>
        <strain evidence="2 3">HS-06-05</strain>
    </source>
</reference>
<organism evidence="2 3">
    <name type="scientific">Vibrio parahaemolyticus</name>
    <dbReference type="NCBI Taxonomy" id="670"/>
    <lineage>
        <taxon>Bacteria</taxon>
        <taxon>Pseudomonadati</taxon>
        <taxon>Pseudomonadota</taxon>
        <taxon>Gammaproteobacteria</taxon>
        <taxon>Vibrionales</taxon>
        <taxon>Vibrionaceae</taxon>
        <taxon>Vibrio</taxon>
    </lineage>
</organism>
<dbReference type="RefSeq" id="WP_053811846.1">
    <property type="nucleotide sequence ID" value="NZ_LIRS01000053.1"/>
</dbReference>
<dbReference type="AlphaFoldDB" id="A0AAW3IX22"/>
<evidence type="ECO:0000313" key="3">
    <source>
        <dbReference type="Proteomes" id="UP000037697"/>
    </source>
</evidence>